<gene>
    <name evidence="3" type="ORF">CAUJ_LOCUS7355</name>
</gene>
<keyword evidence="2" id="KW-0812">Transmembrane</keyword>
<protein>
    <submittedName>
        <fullName evidence="3">Uncharacterized protein</fullName>
    </submittedName>
</protein>
<dbReference type="AlphaFoldDB" id="A0A8S1H590"/>
<evidence type="ECO:0000313" key="3">
    <source>
        <dbReference type="EMBL" id="CAD6191436.1"/>
    </source>
</evidence>
<evidence type="ECO:0000256" key="1">
    <source>
        <dbReference type="SAM" id="MobiDB-lite"/>
    </source>
</evidence>
<organism evidence="3 4">
    <name type="scientific">Caenorhabditis auriculariae</name>
    <dbReference type="NCBI Taxonomy" id="2777116"/>
    <lineage>
        <taxon>Eukaryota</taxon>
        <taxon>Metazoa</taxon>
        <taxon>Ecdysozoa</taxon>
        <taxon>Nematoda</taxon>
        <taxon>Chromadorea</taxon>
        <taxon>Rhabditida</taxon>
        <taxon>Rhabditina</taxon>
        <taxon>Rhabditomorpha</taxon>
        <taxon>Rhabditoidea</taxon>
        <taxon>Rhabditidae</taxon>
        <taxon>Peloderinae</taxon>
        <taxon>Caenorhabditis</taxon>
    </lineage>
</organism>
<comment type="caution">
    <text evidence="3">The sequence shown here is derived from an EMBL/GenBank/DDBJ whole genome shotgun (WGS) entry which is preliminary data.</text>
</comment>
<feature type="region of interest" description="Disordered" evidence="1">
    <location>
        <begin position="46"/>
        <end position="96"/>
    </location>
</feature>
<keyword evidence="2" id="KW-1133">Transmembrane helix</keyword>
<keyword evidence="2" id="KW-0472">Membrane</keyword>
<dbReference type="EMBL" id="CAJGYM010000021">
    <property type="protein sequence ID" value="CAD6191436.1"/>
    <property type="molecule type" value="Genomic_DNA"/>
</dbReference>
<dbReference type="Proteomes" id="UP000835052">
    <property type="component" value="Unassembled WGS sequence"/>
</dbReference>
<accession>A0A8S1H590</accession>
<feature type="transmembrane region" description="Helical" evidence="2">
    <location>
        <begin position="20"/>
        <end position="42"/>
    </location>
</feature>
<feature type="compositionally biased region" description="Basic and acidic residues" evidence="1">
    <location>
        <begin position="78"/>
        <end position="88"/>
    </location>
</feature>
<reference evidence="3" key="1">
    <citation type="submission" date="2020-10" db="EMBL/GenBank/DDBJ databases">
        <authorList>
            <person name="Kikuchi T."/>
        </authorList>
    </citation>
    <scope>NUCLEOTIDE SEQUENCE</scope>
    <source>
        <strain evidence="3">NKZ352</strain>
    </source>
</reference>
<keyword evidence="4" id="KW-1185">Reference proteome</keyword>
<evidence type="ECO:0000313" key="4">
    <source>
        <dbReference type="Proteomes" id="UP000835052"/>
    </source>
</evidence>
<name>A0A8S1H590_9PELO</name>
<proteinExistence type="predicted"/>
<sequence>MGKTKNSSILGLSDMHLKIIAGAVAGLLLLIFFCAVIMCCLLTRKKKKPDDSEMSSTASKSRKVKVKEVTPKSSTTKPTEKPEHEKTGYIEFEEVN</sequence>
<evidence type="ECO:0000256" key="2">
    <source>
        <dbReference type="SAM" id="Phobius"/>
    </source>
</evidence>